<evidence type="ECO:0008006" key="5">
    <source>
        <dbReference type="Google" id="ProtNLM"/>
    </source>
</evidence>
<dbReference type="CDD" id="cd07067">
    <property type="entry name" value="HP_PGM_like"/>
    <property type="match status" value="1"/>
</dbReference>
<proteinExistence type="predicted"/>
<keyword evidence="4" id="KW-1185">Reference proteome</keyword>
<evidence type="ECO:0000313" key="4">
    <source>
        <dbReference type="Proteomes" id="UP000176087"/>
    </source>
</evidence>
<gene>
    <name evidence="3" type="ORF">AN215_17375</name>
</gene>
<organism evidence="3 4">
    <name type="scientific">Streptomyces abyssalis</name>
    <dbReference type="NCBI Taxonomy" id="933944"/>
    <lineage>
        <taxon>Bacteria</taxon>
        <taxon>Bacillati</taxon>
        <taxon>Actinomycetota</taxon>
        <taxon>Actinomycetes</taxon>
        <taxon>Kitasatosporales</taxon>
        <taxon>Streptomycetaceae</taxon>
        <taxon>Streptomyces</taxon>
    </lineage>
</organism>
<dbReference type="PANTHER" id="PTHR48100">
    <property type="entry name" value="BROAD-SPECIFICITY PHOSPHATASE YOR283W-RELATED"/>
    <property type="match status" value="1"/>
</dbReference>
<feature type="active site" description="Proton donor/acceptor" evidence="1">
    <location>
        <position position="99"/>
    </location>
</feature>
<dbReference type="SUPFAM" id="SSF53254">
    <property type="entry name" value="Phosphoglycerate mutase-like"/>
    <property type="match status" value="1"/>
</dbReference>
<dbReference type="InterPro" id="IPR050275">
    <property type="entry name" value="PGM_Phosphatase"/>
</dbReference>
<reference evidence="3 4" key="1">
    <citation type="journal article" date="2016" name="Front. Microbiol.">
        <title>Comparative Genomics Analysis of Streptomyces Species Reveals Their Adaptation to the Marine Environment and Their Diversity at the Genomic Level.</title>
        <authorList>
            <person name="Tian X."/>
            <person name="Zhang Z."/>
            <person name="Yang T."/>
            <person name="Chen M."/>
            <person name="Li J."/>
            <person name="Chen F."/>
            <person name="Yang J."/>
            <person name="Li W."/>
            <person name="Zhang B."/>
            <person name="Zhang Z."/>
            <person name="Wu J."/>
            <person name="Zhang C."/>
            <person name="Long L."/>
            <person name="Xiao J."/>
        </authorList>
    </citation>
    <scope>NUCLEOTIDE SEQUENCE [LARGE SCALE GENOMIC DNA]</scope>
    <source>
        <strain evidence="3 4">SCSIO 10390</strain>
    </source>
</reference>
<dbReference type="InterPro" id="IPR013078">
    <property type="entry name" value="His_Pase_superF_clade-1"/>
</dbReference>
<dbReference type="GO" id="GO:0016791">
    <property type="term" value="F:phosphatase activity"/>
    <property type="evidence" value="ECO:0007669"/>
    <property type="project" value="TreeGrafter"/>
</dbReference>
<evidence type="ECO:0000256" key="2">
    <source>
        <dbReference type="PIRSR" id="PIRSR613078-2"/>
    </source>
</evidence>
<dbReference type="Proteomes" id="UP000176087">
    <property type="component" value="Unassembled WGS sequence"/>
</dbReference>
<accession>A0A1E7JK30</accession>
<dbReference type="EMBL" id="LJGT01000040">
    <property type="protein sequence ID" value="OEU88001.1"/>
    <property type="molecule type" value="Genomic_DNA"/>
</dbReference>
<dbReference type="PANTHER" id="PTHR48100:SF1">
    <property type="entry name" value="HISTIDINE PHOSPHATASE FAMILY PROTEIN-RELATED"/>
    <property type="match status" value="1"/>
</dbReference>
<dbReference type="Gene3D" id="3.40.50.1240">
    <property type="entry name" value="Phosphoglycerate mutase-like"/>
    <property type="match status" value="1"/>
</dbReference>
<dbReference type="PATRIC" id="fig|933944.5.peg.2768"/>
<sequence length="218" mass="23653">MAPVRTGRARCAEESHVTELVLVRHGETVWHAENRYAGSSDVELTERGAAQGRDLARWASRQGEFAAVLSSPLRRCRRTAAPAAEAAGLPLRCEPRLRELHFGEGEGMTRAEMRRAFGDRLAAFHRDPAGSPLPGGEDPAAAAGRGLAALHDIAAAHPDGTVLAVSHNTLIRLVLCTVLGIPLSEYRRTFPELANTAPTTLRLREGRWSLIRFNAPLC</sequence>
<evidence type="ECO:0000313" key="3">
    <source>
        <dbReference type="EMBL" id="OEU88001.1"/>
    </source>
</evidence>
<feature type="binding site" evidence="2">
    <location>
        <position position="75"/>
    </location>
    <ligand>
        <name>substrate</name>
    </ligand>
</feature>
<dbReference type="AlphaFoldDB" id="A0A1E7JK30"/>
<comment type="caution">
    <text evidence="3">The sequence shown here is derived from an EMBL/GenBank/DDBJ whole genome shotgun (WGS) entry which is preliminary data.</text>
</comment>
<dbReference type="InterPro" id="IPR029033">
    <property type="entry name" value="His_PPase_superfam"/>
</dbReference>
<dbReference type="SMART" id="SM00855">
    <property type="entry name" value="PGAM"/>
    <property type="match status" value="1"/>
</dbReference>
<evidence type="ECO:0000256" key="1">
    <source>
        <dbReference type="PIRSR" id="PIRSR613078-1"/>
    </source>
</evidence>
<feature type="active site" description="Tele-phosphohistidine intermediate" evidence="1">
    <location>
        <position position="25"/>
    </location>
</feature>
<protein>
    <recommendedName>
        <fullName evidence="5">Phosphoglycerate mutase</fullName>
    </recommendedName>
</protein>
<dbReference type="Pfam" id="PF00300">
    <property type="entry name" value="His_Phos_1"/>
    <property type="match status" value="1"/>
</dbReference>
<name>A0A1E7JK30_9ACTN</name>
<dbReference type="GO" id="GO:0005737">
    <property type="term" value="C:cytoplasm"/>
    <property type="evidence" value="ECO:0007669"/>
    <property type="project" value="TreeGrafter"/>
</dbReference>
<dbReference type="STRING" id="933944.AN215_17375"/>